<keyword evidence="4" id="KW-1185">Reference proteome</keyword>
<feature type="region of interest" description="Disordered" evidence="1">
    <location>
        <begin position="84"/>
        <end position="104"/>
    </location>
</feature>
<sequence>MIEIAQISAFVLGSSLLITICAWLGRGYFGSPGKHGGGTEGSLLVQQLVDQAEHEPRWATITGDLADEIADLETTTQLYLPDFNRASTPSDRAPGLDTLGRDPVGLYRL</sequence>
<gene>
    <name evidence="3" type="ORF">KBO27_32255</name>
</gene>
<evidence type="ECO:0000256" key="1">
    <source>
        <dbReference type="SAM" id="MobiDB-lite"/>
    </source>
</evidence>
<keyword evidence="2" id="KW-0472">Membrane</keyword>
<proteinExistence type="predicted"/>
<protein>
    <submittedName>
        <fullName evidence="3">Uncharacterized protein</fullName>
    </submittedName>
</protein>
<keyword evidence="2" id="KW-1133">Transmembrane helix</keyword>
<evidence type="ECO:0000256" key="2">
    <source>
        <dbReference type="SAM" id="Phobius"/>
    </source>
</evidence>
<dbReference type="RefSeq" id="WP_210973649.1">
    <property type="nucleotide sequence ID" value="NZ_JAGPXE010000022.1"/>
</dbReference>
<name>A0ABS5DRG8_9PSEU</name>
<accession>A0ABS5DRG8</accession>
<reference evidence="3 4" key="1">
    <citation type="submission" date="2021-04" db="EMBL/GenBank/DDBJ databases">
        <title>Whole-genome sequencing of Saccharopolyspora endophytica KCTC 19397.</title>
        <authorList>
            <person name="Ay H."/>
            <person name="Saygin H."/>
            <person name="Sahin N."/>
        </authorList>
    </citation>
    <scope>NUCLEOTIDE SEQUENCE [LARGE SCALE GENOMIC DNA]</scope>
    <source>
        <strain evidence="3 4">KCTC 19397</strain>
    </source>
</reference>
<dbReference type="EMBL" id="JAGPXE010000022">
    <property type="protein sequence ID" value="MBQ0928642.1"/>
    <property type="molecule type" value="Genomic_DNA"/>
</dbReference>
<evidence type="ECO:0000313" key="3">
    <source>
        <dbReference type="EMBL" id="MBQ0928642.1"/>
    </source>
</evidence>
<comment type="caution">
    <text evidence="3">The sequence shown here is derived from an EMBL/GenBank/DDBJ whole genome shotgun (WGS) entry which is preliminary data.</text>
</comment>
<dbReference type="Proteomes" id="UP000674084">
    <property type="component" value="Unassembled WGS sequence"/>
</dbReference>
<evidence type="ECO:0000313" key="4">
    <source>
        <dbReference type="Proteomes" id="UP000674084"/>
    </source>
</evidence>
<organism evidence="3 4">
    <name type="scientific">Saccharopolyspora endophytica</name>
    <dbReference type="NCBI Taxonomy" id="543886"/>
    <lineage>
        <taxon>Bacteria</taxon>
        <taxon>Bacillati</taxon>
        <taxon>Actinomycetota</taxon>
        <taxon>Actinomycetes</taxon>
        <taxon>Pseudonocardiales</taxon>
        <taxon>Pseudonocardiaceae</taxon>
        <taxon>Saccharopolyspora</taxon>
    </lineage>
</organism>
<feature type="transmembrane region" description="Helical" evidence="2">
    <location>
        <begin position="6"/>
        <end position="25"/>
    </location>
</feature>
<keyword evidence="2" id="KW-0812">Transmembrane</keyword>